<protein>
    <submittedName>
        <fullName evidence="1">Cytochrome c</fullName>
    </submittedName>
</protein>
<sequence>MAPQRTVHAEDGQLPRGKYLVGLGGCNDCHTPGYFFGKPDTARYLGGSEVGFEIPNLGVFYGPNLTPDVATGLGTWSTDEIVTAITTGHRPDGRILAPVMPWHAFASLTRDDVQAIAAFLKNLPPVANKVPGPFGPSEKPTSFVMRIVPPDAQPK</sequence>
<organism evidence="1 2">
    <name type="scientific">Taklimakanibacter albus</name>
    <dbReference type="NCBI Taxonomy" id="2800327"/>
    <lineage>
        <taxon>Bacteria</taxon>
        <taxon>Pseudomonadati</taxon>
        <taxon>Pseudomonadota</taxon>
        <taxon>Alphaproteobacteria</taxon>
        <taxon>Hyphomicrobiales</taxon>
        <taxon>Aestuariivirgaceae</taxon>
        <taxon>Taklimakanibacter</taxon>
    </lineage>
</organism>
<reference evidence="1" key="1">
    <citation type="submission" date="2021-01" db="EMBL/GenBank/DDBJ databases">
        <authorList>
            <person name="Sun Q."/>
        </authorList>
    </citation>
    <scope>NUCLEOTIDE SEQUENCE</scope>
    <source>
        <strain evidence="1">YIM B02566</strain>
    </source>
</reference>
<gene>
    <name evidence="1" type="ORF">JHL16_24015</name>
</gene>
<keyword evidence="2" id="KW-1185">Reference proteome</keyword>
<evidence type="ECO:0000313" key="1">
    <source>
        <dbReference type="EMBL" id="MBK1869448.1"/>
    </source>
</evidence>
<accession>A0ACC5RA02</accession>
<dbReference type="EMBL" id="JAENHL010000008">
    <property type="protein sequence ID" value="MBK1869448.1"/>
    <property type="molecule type" value="Genomic_DNA"/>
</dbReference>
<name>A0ACC5RA02_9HYPH</name>
<dbReference type="Proteomes" id="UP000616151">
    <property type="component" value="Unassembled WGS sequence"/>
</dbReference>
<evidence type="ECO:0000313" key="2">
    <source>
        <dbReference type="Proteomes" id="UP000616151"/>
    </source>
</evidence>
<comment type="caution">
    <text evidence="1">The sequence shown here is derived from an EMBL/GenBank/DDBJ whole genome shotgun (WGS) entry which is preliminary data.</text>
</comment>
<proteinExistence type="predicted"/>